<dbReference type="AlphaFoldDB" id="A0A557ZT74"/>
<feature type="transmembrane region" description="Helical" evidence="1">
    <location>
        <begin position="203"/>
        <end position="224"/>
    </location>
</feature>
<accession>A0A557ZT74</accession>
<feature type="transmembrane region" description="Helical" evidence="1">
    <location>
        <begin position="82"/>
        <end position="101"/>
    </location>
</feature>
<feature type="transmembrane region" description="Helical" evidence="1">
    <location>
        <begin position="165"/>
        <end position="183"/>
    </location>
</feature>
<protein>
    <submittedName>
        <fullName evidence="2">Uncharacterized protein</fullName>
    </submittedName>
</protein>
<gene>
    <name evidence="2" type="ORF">FNH06_36560</name>
</gene>
<feature type="transmembrane region" description="Helical" evidence="1">
    <location>
        <begin position="236"/>
        <end position="266"/>
    </location>
</feature>
<comment type="caution">
    <text evidence="2">The sequence shown here is derived from an EMBL/GenBank/DDBJ whole genome shotgun (WGS) entry which is preliminary data.</text>
</comment>
<feature type="transmembrane region" description="Helical" evidence="1">
    <location>
        <begin position="12"/>
        <end position="37"/>
    </location>
</feature>
<keyword evidence="1" id="KW-1133">Transmembrane helix</keyword>
<organism evidence="2 3">
    <name type="scientific">Amycolatopsis acidiphila</name>
    <dbReference type="NCBI Taxonomy" id="715473"/>
    <lineage>
        <taxon>Bacteria</taxon>
        <taxon>Bacillati</taxon>
        <taxon>Actinomycetota</taxon>
        <taxon>Actinomycetes</taxon>
        <taxon>Pseudonocardiales</taxon>
        <taxon>Pseudonocardiaceae</taxon>
        <taxon>Amycolatopsis</taxon>
    </lineage>
</organism>
<feature type="transmembrane region" description="Helical" evidence="1">
    <location>
        <begin position="286"/>
        <end position="318"/>
    </location>
</feature>
<feature type="transmembrane region" description="Helical" evidence="1">
    <location>
        <begin position="57"/>
        <end position="76"/>
    </location>
</feature>
<feature type="transmembrane region" description="Helical" evidence="1">
    <location>
        <begin position="134"/>
        <end position="153"/>
    </location>
</feature>
<proteinExistence type="predicted"/>
<evidence type="ECO:0000313" key="3">
    <source>
        <dbReference type="Proteomes" id="UP000318578"/>
    </source>
</evidence>
<keyword evidence="1" id="KW-0812">Transmembrane</keyword>
<dbReference type="Proteomes" id="UP000318578">
    <property type="component" value="Unassembled WGS sequence"/>
</dbReference>
<dbReference type="EMBL" id="VJZA01000120">
    <property type="protein sequence ID" value="TVT15217.1"/>
    <property type="molecule type" value="Genomic_DNA"/>
</dbReference>
<evidence type="ECO:0000313" key="2">
    <source>
        <dbReference type="EMBL" id="TVT15217.1"/>
    </source>
</evidence>
<name>A0A557ZT74_9PSEU</name>
<keyword evidence="1" id="KW-0472">Membrane</keyword>
<reference evidence="2 3" key="1">
    <citation type="submission" date="2019-07" db="EMBL/GenBank/DDBJ databases">
        <title>New species of Amycolatopsis and Streptomyces.</title>
        <authorList>
            <person name="Duangmal K."/>
            <person name="Teo W.F.A."/>
            <person name="Lipun K."/>
        </authorList>
    </citation>
    <scope>NUCLEOTIDE SEQUENCE [LARGE SCALE GENOMIC DNA]</scope>
    <source>
        <strain evidence="2 3">JCM 30562</strain>
    </source>
</reference>
<evidence type="ECO:0000256" key="1">
    <source>
        <dbReference type="SAM" id="Phobius"/>
    </source>
</evidence>
<feature type="transmembrane region" description="Helical" evidence="1">
    <location>
        <begin position="108"/>
        <end position="128"/>
    </location>
</feature>
<dbReference type="OrthoDB" id="3629221at2"/>
<keyword evidence="3" id="KW-1185">Reference proteome</keyword>
<sequence>MAGVRLGAGLGIALAVGAAAGGWWLPAAAVLAGVLVLCVPRGTLSPRVAPLDEGARLMARLGLVAVFASVVGEYLLPQYRVPAALAVVLVVTVVDAFGVSLPRFVRGWILGILLVGAAGVVALCLAIAPEPGTGSGPGVTGLFPAAAVLFPLLDRRKPDRWLGGAVVLAAAVCAAALHQLGPVRLGLSDAPLADLLAAVDGQAIQPLLAGVAVIAAVPAALGALTEARGPLPRPLGSVLCGLVAAVGAVLLQPVQAMLVAAALALAEVLVRSLLTLSARRRDAGSVVAAALAITLLAWLPPVDLLIAVAAIGVGVLLVRRPSRTPAR</sequence>